<evidence type="ECO:0000256" key="3">
    <source>
        <dbReference type="ARBA" id="ARBA00022692"/>
    </source>
</evidence>
<dbReference type="CDD" id="cd06662">
    <property type="entry name" value="SURF1"/>
    <property type="match status" value="1"/>
</dbReference>
<keyword evidence="4 6" id="KW-1133">Transmembrane helix</keyword>
<evidence type="ECO:0000256" key="4">
    <source>
        <dbReference type="ARBA" id="ARBA00022989"/>
    </source>
</evidence>
<evidence type="ECO:0000256" key="1">
    <source>
        <dbReference type="ARBA" id="ARBA00004370"/>
    </source>
</evidence>
<keyword evidence="6" id="KW-1003">Cell membrane</keyword>
<dbReference type="Pfam" id="PF02104">
    <property type="entry name" value="SURF1"/>
    <property type="match status" value="1"/>
</dbReference>
<dbReference type="InterPro" id="IPR002994">
    <property type="entry name" value="Surf1/Shy1"/>
</dbReference>
<comment type="caution">
    <text evidence="8">The sequence shown here is derived from an EMBL/GenBank/DDBJ whole genome shotgun (WGS) entry which is preliminary data.</text>
</comment>
<evidence type="ECO:0000256" key="6">
    <source>
        <dbReference type="RuleBase" id="RU363076"/>
    </source>
</evidence>
<feature type="region of interest" description="Disordered" evidence="7">
    <location>
        <begin position="194"/>
        <end position="215"/>
    </location>
</feature>
<comment type="subcellular location">
    <subcellularLocation>
        <location evidence="6">Cell membrane</location>
        <topology evidence="6">Multi-pass membrane protein</topology>
    </subcellularLocation>
    <subcellularLocation>
        <location evidence="1">Membrane</location>
    </subcellularLocation>
</comment>
<accession>A0ABU2LES7</accession>
<dbReference type="EMBL" id="JAVREN010000055">
    <property type="protein sequence ID" value="MDT0310084.1"/>
    <property type="molecule type" value="Genomic_DNA"/>
</dbReference>
<keyword evidence="9" id="KW-1185">Reference proteome</keyword>
<proteinExistence type="inferred from homology"/>
<sequence>MYRFLLSRQWVILTLVTLLLIPALVWLGFWQLHRHEQRVARNDLIAGSLAAEPVPMAELSQAGGAVDPDDRYRPVTAAGRYDAEHEVVVRNRDNADGRLGYYVLTPLVGEDGTAVVVNRGWIPTGNDLTRVPEVPEPPSGEVTVTGRLMADETSGTTGIRDRSGLPDGMVMMISSQERAQALGLPVLGGYLELTDTTPASPDAAEQPETLPEPDHTGIGAHFAYALQWWLFAAGVPVGWVLLARRELHDANASAAGAPGTARTTTASAASVPGGAGAAAGAGRGAG</sequence>
<dbReference type="PROSITE" id="PS50895">
    <property type="entry name" value="SURF1"/>
    <property type="match status" value="1"/>
</dbReference>
<dbReference type="PANTHER" id="PTHR23427:SF2">
    <property type="entry name" value="SURFEIT LOCUS PROTEIN 1"/>
    <property type="match status" value="1"/>
</dbReference>
<reference evidence="9" key="1">
    <citation type="submission" date="2023-07" db="EMBL/GenBank/DDBJ databases">
        <title>30 novel species of actinomycetes from the DSMZ collection.</title>
        <authorList>
            <person name="Nouioui I."/>
        </authorList>
    </citation>
    <scope>NUCLEOTIDE SEQUENCE [LARGE SCALE GENOMIC DNA]</scope>
    <source>
        <strain evidence="9">DSM 44917</strain>
    </source>
</reference>
<name>A0ABU2LES7_9ACTN</name>
<evidence type="ECO:0000256" key="7">
    <source>
        <dbReference type="SAM" id="MobiDB-lite"/>
    </source>
</evidence>
<dbReference type="InterPro" id="IPR045214">
    <property type="entry name" value="Surf1/Surf4"/>
</dbReference>
<organism evidence="8 9">
    <name type="scientific">Streptomyces boetiae</name>
    <dbReference type="NCBI Taxonomy" id="3075541"/>
    <lineage>
        <taxon>Bacteria</taxon>
        <taxon>Bacillati</taxon>
        <taxon>Actinomycetota</taxon>
        <taxon>Actinomycetes</taxon>
        <taxon>Kitasatosporales</taxon>
        <taxon>Streptomycetaceae</taxon>
        <taxon>Streptomyces</taxon>
    </lineage>
</organism>
<dbReference type="PANTHER" id="PTHR23427">
    <property type="entry name" value="SURFEIT LOCUS PROTEIN"/>
    <property type="match status" value="1"/>
</dbReference>
<comment type="similarity">
    <text evidence="2 6">Belongs to the SURF1 family.</text>
</comment>
<feature type="transmembrane region" description="Helical" evidence="6">
    <location>
        <begin position="12"/>
        <end position="32"/>
    </location>
</feature>
<feature type="compositionally biased region" description="Gly residues" evidence="7">
    <location>
        <begin position="273"/>
        <end position="286"/>
    </location>
</feature>
<protein>
    <recommendedName>
        <fullName evidence="6">SURF1-like protein</fullName>
    </recommendedName>
</protein>
<evidence type="ECO:0000313" key="8">
    <source>
        <dbReference type="EMBL" id="MDT0310084.1"/>
    </source>
</evidence>
<gene>
    <name evidence="8" type="ORF">RM780_24465</name>
</gene>
<evidence type="ECO:0000313" key="9">
    <source>
        <dbReference type="Proteomes" id="UP001183388"/>
    </source>
</evidence>
<keyword evidence="5 6" id="KW-0472">Membrane</keyword>
<feature type="compositionally biased region" description="Low complexity" evidence="7">
    <location>
        <begin position="252"/>
        <end position="272"/>
    </location>
</feature>
<dbReference type="RefSeq" id="WP_311633057.1">
    <property type="nucleotide sequence ID" value="NZ_JAVREN010000055.1"/>
</dbReference>
<feature type="region of interest" description="Disordered" evidence="7">
    <location>
        <begin position="252"/>
        <end position="286"/>
    </location>
</feature>
<dbReference type="Proteomes" id="UP001183388">
    <property type="component" value="Unassembled WGS sequence"/>
</dbReference>
<evidence type="ECO:0000256" key="5">
    <source>
        <dbReference type="ARBA" id="ARBA00023136"/>
    </source>
</evidence>
<comment type="caution">
    <text evidence="6">Lacks conserved residue(s) required for the propagation of feature annotation.</text>
</comment>
<keyword evidence="3 6" id="KW-0812">Transmembrane</keyword>
<evidence type="ECO:0000256" key="2">
    <source>
        <dbReference type="ARBA" id="ARBA00007165"/>
    </source>
</evidence>